<name>A0A9W7GD41_9STRA</name>
<keyword evidence="1" id="KW-0812">Transmembrane</keyword>
<gene>
    <name evidence="2" type="ORF">TrCOL_g9993</name>
</gene>
<evidence type="ECO:0000313" key="3">
    <source>
        <dbReference type="Proteomes" id="UP001165065"/>
    </source>
</evidence>
<organism evidence="2 3">
    <name type="scientific">Triparma columacea</name>
    <dbReference type="NCBI Taxonomy" id="722753"/>
    <lineage>
        <taxon>Eukaryota</taxon>
        <taxon>Sar</taxon>
        <taxon>Stramenopiles</taxon>
        <taxon>Ochrophyta</taxon>
        <taxon>Bolidophyceae</taxon>
        <taxon>Parmales</taxon>
        <taxon>Triparmaceae</taxon>
        <taxon>Triparma</taxon>
    </lineage>
</organism>
<dbReference type="OrthoDB" id="10371837at2759"/>
<keyword evidence="1" id="KW-1133">Transmembrane helix</keyword>
<dbReference type="AlphaFoldDB" id="A0A9W7GD41"/>
<comment type="caution">
    <text evidence="2">The sequence shown here is derived from an EMBL/GenBank/DDBJ whole genome shotgun (WGS) entry which is preliminary data.</text>
</comment>
<evidence type="ECO:0000313" key="2">
    <source>
        <dbReference type="EMBL" id="GMI43838.1"/>
    </source>
</evidence>
<dbReference type="EMBL" id="BRYA01000201">
    <property type="protein sequence ID" value="GMI43838.1"/>
    <property type="molecule type" value="Genomic_DNA"/>
</dbReference>
<evidence type="ECO:0000256" key="1">
    <source>
        <dbReference type="SAM" id="Phobius"/>
    </source>
</evidence>
<accession>A0A9W7GD41</accession>
<keyword evidence="1" id="KW-0472">Membrane</keyword>
<feature type="transmembrane region" description="Helical" evidence="1">
    <location>
        <begin position="16"/>
        <end position="37"/>
    </location>
</feature>
<sequence>MVSSSSPPSALSDDELFALGCLMAILVLIVTSVLWCLGCFSPKTRPTTAEVKTERIAIVRGLIDTKSGVKSVHLDYDKEVVDELKRFDNHNPVHYGGGLLDVLKGN</sequence>
<keyword evidence="3" id="KW-1185">Reference proteome</keyword>
<protein>
    <submittedName>
        <fullName evidence="2">Uncharacterized protein</fullName>
    </submittedName>
</protein>
<proteinExistence type="predicted"/>
<reference evidence="3" key="1">
    <citation type="journal article" date="2023" name="Commun. Biol.">
        <title>Genome analysis of Parmales, the sister group of diatoms, reveals the evolutionary specialization of diatoms from phago-mixotrophs to photoautotrophs.</title>
        <authorList>
            <person name="Ban H."/>
            <person name="Sato S."/>
            <person name="Yoshikawa S."/>
            <person name="Yamada K."/>
            <person name="Nakamura Y."/>
            <person name="Ichinomiya M."/>
            <person name="Sato N."/>
            <person name="Blanc-Mathieu R."/>
            <person name="Endo H."/>
            <person name="Kuwata A."/>
            <person name="Ogata H."/>
        </authorList>
    </citation>
    <scope>NUCLEOTIDE SEQUENCE [LARGE SCALE GENOMIC DNA]</scope>
</reference>
<dbReference type="Proteomes" id="UP001165065">
    <property type="component" value="Unassembled WGS sequence"/>
</dbReference>